<evidence type="ECO:0000313" key="9">
    <source>
        <dbReference type="EMBL" id="AGL02939.1"/>
    </source>
</evidence>
<dbReference type="AlphaFoldDB" id="R4KJY0"/>
<dbReference type="RefSeq" id="WP_006520330.1">
    <property type="nucleotide sequence ID" value="NC_021184.1"/>
</dbReference>
<dbReference type="InterPro" id="IPR007793">
    <property type="entry name" value="DivIVA_fam"/>
</dbReference>
<evidence type="ECO:0000256" key="7">
    <source>
        <dbReference type="SAM" id="Coils"/>
    </source>
</evidence>
<dbReference type="Pfam" id="PF05103">
    <property type="entry name" value="DivIVA"/>
    <property type="match status" value="1"/>
</dbReference>
<dbReference type="EMBL" id="CP003273">
    <property type="protein sequence ID" value="AGL02939.1"/>
    <property type="molecule type" value="Genomic_DNA"/>
</dbReference>
<comment type="subcellular location">
    <subcellularLocation>
        <location evidence="1">Cytoplasm</location>
    </subcellularLocation>
</comment>
<dbReference type="Proteomes" id="UP000013520">
    <property type="component" value="Chromosome"/>
</dbReference>
<keyword evidence="3" id="KW-0963">Cytoplasm</keyword>
<feature type="compositionally biased region" description="Low complexity" evidence="8">
    <location>
        <begin position="189"/>
        <end position="200"/>
    </location>
</feature>
<evidence type="ECO:0000256" key="5">
    <source>
        <dbReference type="ARBA" id="ARBA00023054"/>
    </source>
</evidence>
<dbReference type="KEGG" id="dgi:Desgi_3616"/>
<name>R4KJY0_9FIRM</name>
<evidence type="ECO:0000256" key="6">
    <source>
        <dbReference type="ARBA" id="ARBA00023306"/>
    </source>
</evidence>
<dbReference type="NCBIfam" id="TIGR03544">
    <property type="entry name" value="DivI1A_domain"/>
    <property type="match status" value="1"/>
</dbReference>
<keyword evidence="4" id="KW-0132">Cell division</keyword>
<reference evidence="9 10" key="1">
    <citation type="submission" date="2012-01" db="EMBL/GenBank/DDBJ databases">
        <title>Complete sequence of Desulfotomaculum gibsoniae DSM 7213.</title>
        <authorList>
            <consortium name="US DOE Joint Genome Institute"/>
            <person name="Lucas S."/>
            <person name="Han J."/>
            <person name="Lapidus A."/>
            <person name="Cheng J.-F."/>
            <person name="Goodwin L."/>
            <person name="Pitluck S."/>
            <person name="Peters L."/>
            <person name="Ovchinnikova G."/>
            <person name="Teshima H."/>
            <person name="Detter J.C."/>
            <person name="Han C."/>
            <person name="Tapia R."/>
            <person name="Land M."/>
            <person name="Hauser L."/>
            <person name="Kyrpides N."/>
            <person name="Ivanova N."/>
            <person name="Pagani I."/>
            <person name="Parshina S."/>
            <person name="Plugge C."/>
            <person name="Muyzer G."/>
            <person name="Kuever J."/>
            <person name="Ivanova A."/>
            <person name="Nazina T."/>
            <person name="Klenk H.-P."/>
            <person name="Brambilla E."/>
            <person name="Spring S."/>
            <person name="Stams A.F."/>
            <person name="Woyke T."/>
        </authorList>
    </citation>
    <scope>NUCLEOTIDE SEQUENCE [LARGE SCALE GENOMIC DNA]</scope>
    <source>
        <strain evidence="9 10">DSM 7213</strain>
    </source>
</reference>
<keyword evidence="10" id="KW-1185">Reference proteome</keyword>
<dbReference type="OrthoDB" id="9815492at2"/>
<dbReference type="PANTHER" id="PTHR35794">
    <property type="entry name" value="CELL DIVISION PROTEIN DIVIVA"/>
    <property type="match status" value="1"/>
</dbReference>
<keyword evidence="6" id="KW-0131">Cell cycle</keyword>
<dbReference type="Gene3D" id="6.10.250.660">
    <property type="match status" value="1"/>
</dbReference>
<dbReference type="GO" id="GO:0051301">
    <property type="term" value="P:cell division"/>
    <property type="evidence" value="ECO:0007669"/>
    <property type="project" value="UniProtKB-KW"/>
</dbReference>
<evidence type="ECO:0000256" key="8">
    <source>
        <dbReference type="SAM" id="MobiDB-lite"/>
    </source>
</evidence>
<evidence type="ECO:0000256" key="4">
    <source>
        <dbReference type="ARBA" id="ARBA00022618"/>
    </source>
</evidence>
<gene>
    <name evidence="9" type="ORF">Desgi_3616</name>
</gene>
<accession>R4KJY0</accession>
<feature type="region of interest" description="Disordered" evidence="8">
    <location>
        <begin position="189"/>
        <end position="227"/>
    </location>
</feature>
<sequence length="227" mass="25902">MLTPLDIQKKEFKRSFRGYNEEEVDKFLDQLVQSYETLYMENQSLKEKLETSEATIARYLEMEKIIKDAVIMAQKNADDLQRNARQEAELQLENARLRAEKIIGDAEEKAARAIQEARERARYRIEEAEDRVKNVMEEYRFLNKQIQMFRVKFRSFLDAQISLLDGQEEDARESMNGWEPGWLEAAASSANNDAGAGAVAERPGIMLQSQPDAAGGEAGVEEKDGAD</sequence>
<dbReference type="HOGENOM" id="CLU_076854_3_0_9"/>
<evidence type="ECO:0000313" key="10">
    <source>
        <dbReference type="Proteomes" id="UP000013520"/>
    </source>
</evidence>
<comment type="similarity">
    <text evidence="2">Belongs to the DivIVA family.</text>
</comment>
<dbReference type="PANTHER" id="PTHR35794:SF2">
    <property type="entry name" value="CELL DIVISION PROTEIN DIVIVA"/>
    <property type="match status" value="1"/>
</dbReference>
<protein>
    <submittedName>
        <fullName evidence="9">DivIVA domain protein</fullName>
    </submittedName>
</protein>
<dbReference type="InterPro" id="IPR019933">
    <property type="entry name" value="DivIVA_domain"/>
</dbReference>
<evidence type="ECO:0000256" key="3">
    <source>
        <dbReference type="ARBA" id="ARBA00022490"/>
    </source>
</evidence>
<organism evidence="9 10">
    <name type="scientific">Desulfoscipio gibsoniae DSM 7213</name>
    <dbReference type="NCBI Taxonomy" id="767817"/>
    <lineage>
        <taxon>Bacteria</taxon>
        <taxon>Bacillati</taxon>
        <taxon>Bacillota</taxon>
        <taxon>Clostridia</taxon>
        <taxon>Eubacteriales</taxon>
        <taxon>Desulfallaceae</taxon>
        <taxon>Desulfoscipio</taxon>
    </lineage>
</organism>
<evidence type="ECO:0000256" key="2">
    <source>
        <dbReference type="ARBA" id="ARBA00009008"/>
    </source>
</evidence>
<evidence type="ECO:0000256" key="1">
    <source>
        <dbReference type="ARBA" id="ARBA00004496"/>
    </source>
</evidence>
<dbReference type="STRING" id="767817.Desgi_3616"/>
<keyword evidence="5 7" id="KW-0175">Coiled coil</keyword>
<feature type="coiled-coil region" evidence="7">
    <location>
        <begin position="28"/>
        <end position="145"/>
    </location>
</feature>
<dbReference type="GO" id="GO:0005737">
    <property type="term" value="C:cytoplasm"/>
    <property type="evidence" value="ECO:0007669"/>
    <property type="project" value="UniProtKB-SubCell"/>
</dbReference>
<proteinExistence type="inferred from homology"/>
<dbReference type="eggNOG" id="COG3599">
    <property type="taxonomic scope" value="Bacteria"/>
</dbReference>